<feature type="transmembrane region" description="Helical" evidence="1">
    <location>
        <begin position="966"/>
        <end position="993"/>
    </location>
</feature>
<gene>
    <name evidence="2" type="ORF">CYNAS_LOCUS6368</name>
</gene>
<comment type="caution">
    <text evidence="2">The sequence shown here is derived from an EMBL/GenBank/DDBJ whole genome shotgun (WGS) entry which is preliminary data.</text>
</comment>
<feature type="transmembrane region" description="Helical" evidence="1">
    <location>
        <begin position="78"/>
        <end position="99"/>
    </location>
</feature>
<feature type="transmembrane region" description="Helical" evidence="1">
    <location>
        <begin position="1024"/>
        <end position="1045"/>
    </location>
</feature>
<sequence length="1138" mass="127586">MENESYLSSCKGLSTEESLNRLVKLGRTAVAEWSSAETSRKYSCSPFRILCRNILIIAMISAMFLVLGAVTIENRLSIPLLGLSILHISFLCLAHYWQWKQLTKSSEMKKQKVLQALDYAEKMSTVPLSYAPVGEPLSDDMFTQTAVRDRRVVSVPKLLLVEGDTLLLRPSQAAPCDCRFQDGRLMKKGERYLSKVVLDESTGTATPITAVRVVAASTPLIDHIKTIEVAEEKPSPLEHQIHYCLHVIGERVLLPALIFLSILACVGRFIHDGDQSLFSTRFIFAIPSLILLPLLTPTYFFILIFIRGWNNALVVRELHTSNGNSTKDFAALLGSLTGTSFFDKKGLLSPMNPCLDKVIFFRPNTDESGLDKSDVGMEILDLSSELHQDGSCCVDFDDPNWFRFDNNLRVIGQCLLMNRCDNSFTPFLDHLSAVATTVPRTIATACRRCCCAFPQLIGFKPSCLERWQNPQPLCFYQRRPGEAPLPGLTKHQTPLEMAYCAIHEDDRSLYYHMSCQGTANLILDACTHVWNGESLVPITDRVCKTATDFYQRHSVTGYCLALSYRPVHQPLSEQFLNSYFEVPLLHDRPRTKTAARAHSVDIVEGDTFFQSPTPKNADEVIQNYFTGHILCGMIVSQYEVMPQAVQLVDQLENLCVRFVYFSRENELRSRVFAEKLGLEAGWNCHVSLAEVCEDGRTLKDFFLSKVYRESGKSEKKSFKKSRSEQHLHLKCISSYDQESPLIKRQPSQAPSKVIVLPNKAQLPTGIAAVRPHLEQVDNVPLLVNLITDCIPQANLEMLKIMQDYGEMVLAIGSSLSVANTDIFLQADVSMSILPVGDWSCCANPAQEWQQMKEIVDRLMSTASDFGLTYDRVLAIPRLIVACRHRLASVRGSLAFHLFSSCMVSLSLLLSAIAFLPLLFDYDQTFLTVFIHLPCLTLGSVFTPFHPKTNVIRISSKNVVAVYRQNFSWAVVTFFLGFLPTSLFLVIVFFFLLVGNSTVSCAFVDVVCSVATEHLSEAPLSTTSIRHIVGLYQAISLCALSSAWVYPLSSFWNDNPLLCIPWISSCIICTSTQILFSYCSGVPLHQVLSFISLSGIVIWTVVILIVNEVIKLRSIRSFTREQRRTKLGFDTKLGMNSPY</sequence>
<dbReference type="PANTHER" id="PTHR13219">
    <property type="entry name" value="TRANSMEMBRANE PROTEIN 94"/>
    <property type="match status" value="1"/>
</dbReference>
<dbReference type="AlphaFoldDB" id="A0AA36GLQ7"/>
<feature type="transmembrane region" description="Helical" evidence="1">
    <location>
        <begin position="282"/>
        <end position="306"/>
    </location>
</feature>
<feature type="transmembrane region" description="Helical" evidence="1">
    <location>
        <begin position="49"/>
        <end position="72"/>
    </location>
</feature>
<dbReference type="Proteomes" id="UP001176961">
    <property type="component" value="Unassembled WGS sequence"/>
</dbReference>
<name>A0AA36GLQ7_CYLNA</name>
<evidence type="ECO:0000256" key="1">
    <source>
        <dbReference type="SAM" id="Phobius"/>
    </source>
</evidence>
<keyword evidence="3" id="KW-1185">Reference proteome</keyword>
<keyword evidence="1" id="KW-1133">Transmembrane helix</keyword>
<feature type="transmembrane region" description="Helical" evidence="1">
    <location>
        <begin position="925"/>
        <end position="945"/>
    </location>
</feature>
<dbReference type="GO" id="GO:0000166">
    <property type="term" value="F:nucleotide binding"/>
    <property type="evidence" value="ECO:0007669"/>
    <property type="project" value="InterPro"/>
</dbReference>
<dbReference type="SUPFAM" id="SSF81665">
    <property type="entry name" value="Calcium ATPase, transmembrane domain M"/>
    <property type="match status" value="1"/>
</dbReference>
<keyword evidence="1" id="KW-0812">Transmembrane</keyword>
<dbReference type="InterPro" id="IPR023299">
    <property type="entry name" value="ATPase_P-typ_cyto_dom_N"/>
</dbReference>
<feature type="transmembrane region" description="Helical" evidence="1">
    <location>
        <begin position="252"/>
        <end position="270"/>
    </location>
</feature>
<evidence type="ECO:0008006" key="4">
    <source>
        <dbReference type="Google" id="ProtNLM"/>
    </source>
</evidence>
<keyword evidence="1" id="KW-0472">Membrane</keyword>
<dbReference type="EMBL" id="CATQJL010000112">
    <property type="protein sequence ID" value="CAJ0594385.1"/>
    <property type="molecule type" value="Genomic_DNA"/>
</dbReference>
<protein>
    <recommendedName>
        <fullName evidence="4">Transmembrane protein 94</fullName>
    </recommendedName>
</protein>
<evidence type="ECO:0000313" key="2">
    <source>
        <dbReference type="EMBL" id="CAJ0594385.1"/>
    </source>
</evidence>
<accession>A0AA36GLQ7</accession>
<proteinExistence type="predicted"/>
<feature type="transmembrane region" description="Helical" evidence="1">
    <location>
        <begin position="893"/>
        <end position="919"/>
    </location>
</feature>
<feature type="transmembrane region" description="Helical" evidence="1">
    <location>
        <begin position="1057"/>
        <end position="1077"/>
    </location>
</feature>
<reference evidence="2" key="1">
    <citation type="submission" date="2023-07" db="EMBL/GenBank/DDBJ databases">
        <authorList>
            <consortium name="CYATHOMIX"/>
        </authorList>
    </citation>
    <scope>NUCLEOTIDE SEQUENCE</scope>
    <source>
        <strain evidence="2">N/A</strain>
    </source>
</reference>
<dbReference type="InterPro" id="IPR039720">
    <property type="entry name" value="TMEM94"/>
</dbReference>
<feature type="transmembrane region" description="Helical" evidence="1">
    <location>
        <begin position="1089"/>
        <end position="1109"/>
    </location>
</feature>
<dbReference type="InterPro" id="IPR023298">
    <property type="entry name" value="ATPase_P-typ_TM_dom_sf"/>
</dbReference>
<organism evidence="2 3">
    <name type="scientific">Cylicocyclus nassatus</name>
    <name type="common">Nematode worm</name>
    <dbReference type="NCBI Taxonomy" id="53992"/>
    <lineage>
        <taxon>Eukaryota</taxon>
        <taxon>Metazoa</taxon>
        <taxon>Ecdysozoa</taxon>
        <taxon>Nematoda</taxon>
        <taxon>Chromadorea</taxon>
        <taxon>Rhabditida</taxon>
        <taxon>Rhabditina</taxon>
        <taxon>Rhabditomorpha</taxon>
        <taxon>Strongyloidea</taxon>
        <taxon>Strongylidae</taxon>
        <taxon>Cylicocyclus</taxon>
    </lineage>
</organism>
<dbReference type="SUPFAM" id="SSF81660">
    <property type="entry name" value="Metal cation-transporting ATPase, ATP-binding domain N"/>
    <property type="match status" value="1"/>
</dbReference>
<dbReference type="PANTHER" id="PTHR13219:SF6">
    <property type="entry name" value="TRANSMEMBRANE PROTEIN 94"/>
    <property type="match status" value="1"/>
</dbReference>
<evidence type="ECO:0000313" key="3">
    <source>
        <dbReference type="Proteomes" id="UP001176961"/>
    </source>
</evidence>